<name>A0A9D1MZW4_9CLOT</name>
<evidence type="ECO:0000256" key="2">
    <source>
        <dbReference type="ARBA" id="ARBA00022448"/>
    </source>
</evidence>
<accession>A0A9D1MZW4</accession>
<dbReference type="Proteomes" id="UP000886748">
    <property type="component" value="Unassembled WGS sequence"/>
</dbReference>
<evidence type="ECO:0000256" key="4">
    <source>
        <dbReference type="ARBA" id="ARBA00022692"/>
    </source>
</evidence>
<keyword evidence="12" id="KW-1003">Cell membrane</keyword>
<dbReference type="InterPro" id="IPR002146">
    <property type="entry name" value="ATP_synth_b/b'su_bac/chlpt"/>
</dbReference>
<evidence type="ECO:0000256" key="1">
    <source>
        <dbReference type="ARBA" id="ARBA00005513"/>
    </source>
</evidence>
<organism evidence="14 15">
    <name type="scientific">Candidatus Limenecus avicola</name>
    <dbReference type="NCBI Taxonomy" id="2840847"/>
    <lineage>
        <taxon>Bacteria</taxon>
        <taxon>Bacillati</taxon>
        <taxon>Bacillota</taxon>
        <taxon>Clostridia</taxon>
        <taxon>Eubacteriales</taxon>
        <taxon>Clostridiaceae</taxon>
        <taxon>Clostridiaceae incertae sedis</taxon>
        <taxon>Candidatus Limenecus</taxon>
    </lineage>
</organism>
<evidence type="ECO:0000256" key="7">
    <source>
        <dbReference type="ARBA" id="ARBA00023065"/>
    </source>
</evidence>
<dbReference type="GO" id="GO:0005886">
    <property type="term" value="C:plasma membrane"/>
    <property type="evidence" value="ECO:0007669"/>
    <property type="project" value="UniProtKB-SubCell"/>
</dbReference>
<dbReference type="EMBL" id="DVOD01000028">
    <property type="protein sequence ID" value="HIU92240.1"/>
    <property type="molecule type" value="Genomic_DNA"/>
</dbReference>
<keyword evidence="2 12" id="KW-0813">Transport</keyword>
<feature type="transmembrane region" description="Helical" evidence="12">
    <location>
        <begin position="6"/>
        <end position="26"/>
    </location>
</feature>
<comment type="caution">
    <text evidence="14">The sequence shown here is derived from an EMBL/GenBank/DDBJ whole genome shotgun (WGS) entry which is preliminary data.</text>
</comment>
<comment type="subcellular location">
    <subcellularLocation>
        <location evidence="12">Cell membrane</location>
        <topology evidence="12">Single-pass membrane protein</topology>
    </subcellularLocation>
    <subcellularLocation>
        <location evidence="11">Endomembrane system</location>
        <topology evidence="11">Single-pass membrane protein</topology>
    </subcellularLocation>
</comment>
<dbReference type="InterPro" id="IPR050059">
    <property type="entry name" value="ATP_synthase_B_chain"/>
</dbReference>
<dbReference type="Pfam" id="PF00430">
    <property type="entry name" value="ATP-synt_B"/>
    <property type="match status" value="1"/>
</dbReference>
<evidence type="ECO:0000256" key="5">
    <source>
        <dbReference type="ARBA" id="ARBA00022781"/>
    </source>
</evidence>
<keyword evidence="5 12" id="KW-0375">Hydrogen ion transport</keyword>
<evidence type="ECO:0000313" key="14">
    <source>
        <dbReference type="EMBL" id="HIU92240.1"/>
    </source>
</evidence>
<keyword evidence="9 12" id="KW-0066">ATP synthesis</keyword>
<evidence type="ECO:0000256" key="13">
    <source>
        <dbReference type="RuleBase" id="RU003848"/>
    </source>
</evidence>
<dbReference type="GO" id="GO:0046933">
    <property type="term" value="F:proton-transporting ATP synthase activity, rotational mechanism"/>
    <property type="evidence" value="ECO:0007669"/>
    <property type="project" value="UniProtKB-UniRule"/>
</dbReference>
<evidence type="ECO:0000313" key="15">
    <source>
        <dbReference type="Proteomes" id="UP000886748"/>
    </source>
</evidence>
<dbReference type="GO" id="GO:0046961">
    <property type="term" value="F:proton-transporting ATPase activity, rotational mechanism"/>
    <property type="evidence" value="ECO:0007669"/>
    <property type="project" value="TreeGrafter"/>
</dbReference>
<dbReference type="AlphaFoldDB" id="A0A9D1MZW4"/>
<comment type="subunit">
    <text evidence="12">F-type ATPases have 2 components, F(1) - the catalytic core - and F(0) - the membrane proton channel. F(1) has five subunits: alpha(3), beta(3), gamma(1), delta(1), epsilon(1). F(0) has three main subunits: a(1), b(2) and c(10-14). The alpha and beta chains form an alternating ring which encloses part of the gamma chain. F(1) is attached to F(0) by a central stalk formed by the gamma and epsilon chains, while a peripheral stalk is formed by the delta and b chains.</text>
</comment>
<dbReference type="PANTHER" id="PTHR33445:SF2">
    <property type="entry name" value="ATP SYNTHASE SUBUNIT B', CHLOROPLASTIC"/>
    <property type="match status" value="1"/>
</dbReference>
<keyword evidence="7 12" id="KW-0406">Ion transport</keyword>
<keyword evidence="4 12" id="KW-0812">Transmembrane</keyword>
<protein>
    <recommendedName>
        <fullName evidence="12">ATP synthase subunit b</fullName>
    </recommendedName>
    <alternativeName>
        <fullName evidence="12">ATP synthase F(0) sector subunit b</fullName>
    </alternativeName>
    <alternativeName>
        <fullName evidence="12">ATPase subunit I</fullName>
    </alternativeName>
    <alternativeName>
        <fullName evidence="12">F-type ATPase subunit b</fullName>
        <shortName evidence="12">F-ATPase subunit b</shortName>
    </alternativeName>
</protein>
<dbReference type="HAMAP" id="MF_01398">
    <property type="entry name" value="ATP_synth_b_bprime"/>
    <property type="match status" value="1"/>
</dbReference>
<dbReference type="GO" id="GO:0045259">
    <property type="term" value="C:proton-transporting ATP synthase complex"/>
    <property type="evidence" value="ECO:0007669"/>
    <property type="project" value="UniProtKB-KW"/>
</dbReference>
<evidence type="ECO:0000256" key="11">
    <source>
        <dbReference type="ARBA" id="ARBA00037847"/>
    </source>
</evidence>
<comment type="similarity">
    <text evidence="1 12 13">Belongs to the ATPase B chain family.</text>
</comment>
<reference evidence="14" key="2">
    <citation type="journal article" date="2021" name="PeerJ">
        <title>Extensive microbial diversity within the chicken gut microbiome revealed by metagenomics and culture.</title>
        <authorList>
            <person name="Gilroy R."/>
            <person name="Ravi A."/>
            <person name="Getino M."/>
            <person name="Pursley I."/>
            <person name="Horton D.L."/>
            <person name="Alikhan N.F."/>
            <person name="Baker D."/>
            <person name="Gharbi K."/>
            <person name="Hall N."/>
            <person name="Watson M."/>
            <person name="Adriaenssens E.M."/>
            <person name="Foster-Nyarko E."/>
            <person name="Jarju S."/>
            <person name="Secka A."/>
            <person name="Antonio M."/>
            <person name="Oren A."/>
            <person name="Chaudhuri R.R."/>
            <person name="La Ragione R."/>
            <person name="Hildebrand F."/>
            <person name="Pallen M.J."/>
        </authorList>
    </citation>
    <scope>NUCLEOTIDE SEQUENCE</scope>
    <source>
        <strain evidence="14">CHK154-7741</strain>
    </source>
</reference>
<sequence>MEINATILVSAISFIVFIFIMNKILYKPVLEIMEKRQNYIDANKNEADEHHKKAQQLLVDKDARVAEAQRTSRDIVASKADAIKEEKSKVLNDTKNSVTSYFSEQKQNLAHQKDEAAANMKHDVADLANRLTTKLMGEGIAFEPVGEQEVEEVMKKNA</sequence>
<comment type="function">
    <text evidence="10 12">F(1)F(0) ATP synthase produces ATP from ADP in the presence of a proton or sodium gradient. F-type ATPases consist of two structural domains, F(1) containing the extramembraneous catalytic core and F(0) containing the membrane proton channel, linked together by a central stalk and a peripheral stalk. During catalysis, ATP synthesis in the catalytic domain of F(1) is coupled via a rotary mechanism of the central stalk subunits to proton translocation.</text>
</comment>
<dbReference type="CDD" id="cd06503">
    <property type="entry name" value="ATP-synt_Fo_b"/>
    <property type="match status" value="1"/>
</dbReference>
<dbReference type="GO" id="GO:0012505">
    <property type="term" value="C:endomembrane system"/>
    <property type="evidence" value="ECO:0007669"/>
    <property type="project" value="UniProtKB-SubCell"/>
</dbReference>
<evidence type="ECO:0000256" key="8">
    <source>
        <dbReference type="ARBA" id="ARBA00023136"/>
    </source>
</evidence>
<evidence type="ECO:0000256" key="10">
    <source>
        <dbReference type="ARBA" id="ARBA00025198"/>
    </source>
</evidence>
<keyword evidence="6 12" id="KW-1133">Transmembrane helix</keyword>
<comment type="function">
    <text evidence="12">Component of the F(0) channel, it forms part of the peripheral stalk, linking F(1) to F(0).</text>
</comment>
<evidence type="ECO:0000256" key="9">
    <source>
        <dbReference type="ARBA" id="ARBA00023310"/>
    </source>
</evidence>
<keyword evidence="3 12" id="KW-0138">CF(0)</keyword>
<dbReference type="PANTHER" id="PTHR33445">
    <property type="entry name" value="ATP SYNTHASE SUBUNIT B', CHLOROPLASTIC"/>
    <property type="match status" value="1"/>
</dbReference>
<gene>
    <name evidence="12" type="primary">atpF</name>
    <name evidence="14" type="ORF">IAD26_03795</name>
</gene>
<proteinExistence type="inferred from homology"/>
<reference evidence="14" key="1">
    <citation type="submission" date="2020-10" db="EMBL/GenBank/DDBJ databases">
        <authorList>
            <person name="Gilroy R."/>
        </authorList>
    </citation>
    <scope>NUCLEOTIDE SEQUENCE</scope>
    <source>
        <strain evidence="14">CHK154-7741</strain>
    </source>
</reference>
<evidence type="ECO:0000256" key="3">
    <source>
        <dbReference type="ARBA" id="ARBA00022547"/>
    </source>
</evidence>
<evidence type="ECO:0000256" key="6">
    <source>
        <dbReference type="ARBA" id="ARBA00022989"/>
    </source>
</evidence>
<evidence type="ECO:0000256" key="12">
    <source>
        <dbReference type="HAMAP-Rule" id="MF_01398"/>
    </source>
</evidence>
<keyword evidence="8 12" id="KW-0472">Membrane</keyword>